<evidence type="ECO:0000259" key="6">
    <source>
        <dbReference type="Pfam" id="PF01782"/>
    </source>
</evidence>
<evidence type="ECO:0000256" key="5">
    <source>
        <dbReference type="HAMAP-Rule" id="MF_00014"/>
    </source>
</evidence>
<dbReference type="InterPro" id="IPR009000">
    <property type="entry name" value="Transl_B-barrel_sf"/>
</dbReference>
<dbReference type="GO" id="GO:0005737">
    <property type="term" value="C:cytoplasm"/>
    <property type="evidence" value="ECO:0007669"/>
    <property type="project" value="UniProtKB-SubCell"/>
</dbReference>
<reference evidence="8 9" key="1">
    <citation type="submission" date="2020-07" db="EMBL/GenBank/DDBJ databases">
        <title>Endozoicomonas sp. nov., isolated from sediment.</title>
        <authorList>
            <person name="Gu T."/>
        </authorList>
    </citation>
    <scope>NUCLEOTIDE SEQUENCE [LARGE SCALE GENOMIC DNA]</scope>
    <source>
        <strain evidence="8 9">SM1973</strain>
    </source>
</reference>
<keyword evidence="2 5" id="KW-0690">Ribosome biogenesis</keyword>
<comment type="similarity">
    <text evidence="5">Belongs to the RimM family.</text>
</comment>
<dbReference type="NCBIfam" id="TIGR02273">
    <property type="entry name" value="16S_RimM"/>
    <property type="match status" value="1"/>
</dbReference>
<evidence type="ECO:0000256" key="4">
    <source>
        <dbReference type="ARBA" id="ARBA00023186"/>
    </source>
</evidence>
<dbReference type="GO" id="GO:0042274">
    <property type="term" value="P:ribosomal small subunit biogenesis"/>
    <property type="evidence" value="ECO:0007669"/>
    <property type="project" value="UniProtKB-UniRule"/>
</dbReference>
<dbReference type="Gene3D" id="2.40.30.60">
    <property type="entry name" value="RimM"/>
    <property type="match status" value="1"/>
</dbReference>
<dbReference type="Pfam" id="PF01782">
    <property type="entry name" value="RimM"/>
    <property type="match status" value="1"/>
</dbReference>
<dbReference type="SUPFAM" id="SSF50346">
    <property type="entry name" value="PRC-barrel domain"/>
    <property type="match status" value="1"/>
</dbReference>
<dbReference type="InterPro" id="IPR011961">
    <property type="entry name" value="RimM"/>
</dbReference>
<dbReference type="Pfam" id="PF24986">
    <property type="entry name" value="PRC_RimM"/>
    <property type="match status" value="1"/>
</dbReference>
<dbReference type="InterPro" id="IPR036976">
    <property type="entry name" value="RimM_N_sf"/>
</dbReference>
<keyword evidence="4 5" id="KW-0143">Chaperone</keyword>
<evidence type="ECO:0000256" key="1">
    <source>
        <dbReference type="ARBA" id="ARBA00022490"/>
    </source>
</evidence>
<feature type="domain" description="Ribosome maturation factor RimM PRC barrel" evidence="7">
    <location>
        <begin position="107"/>
        <end position="182"/>
    </location>
</feature>
<evidence type="ECO:0000256" key="3">
    <source>
        <dbReference type="ARBA" id="ARBA00022552"/>
    </source>
</evidence>
<gene>
    <name evidence="5 8" type="primary">rimM</name>
    <name evidence="8" type="ORF">H0A36_04410</name>
</gene>
<dbReference type="HAMAP" id="MF_00014">
    <property type="entry name" value="Ribosome_mat_RimM"/>
    <property type="match status" value="1"/>
</dbReference>
<name>A0A853HTZ7_9GAMM</name>
<dbReference type="GO" id="GO:0005840">
    <property type="term" value="C:ribosome"/>
    <property type="evidence" value="ECO:0007669"/>
    <property type="project" value="InterPro"/>
</dbReference>
<dbReference type="InterPro" id="IPR002676">
    <property type="entry name" value="RimM_N"/>
</dbReference>
<dbReference type="EMBL" id="JACCKB010000004">
    <property type="protein sequence ID" value="NYZ65240.1"/>
    <property type="molecule type" value="Genomic_DNA"/>
</dbReference>
<proteinExistence type="inferred from homology"/>
<organism evidence="8 9">
    <name type="scientific">Spartinivicinus marinus</name>
    <dbReference type="NCBI Taxonomy" id="2994442"/>
    <lineage>
        <taxon>Bacteria</taxon>
        <taxon>Pseudomonadati</taxon>
        <taxon>Pseudomonadota</taxon>
        <taxon>Gammaproteobacteria</taxon>
        <taxon>Oceanospirillales</taxon>
        <taxon>Zooshikellaceae</taxon>
        <taxon>Spartinivicinus</taxon>
    </lineage>
</organism>
<dbReference type="GO" id="GO:0006364">
    <property type="term" value="P:rRNA processing"/>
    <property type="evidence" value="ECO:0007669"/>
    <property type="project" value="UniProtKB-UniRule"/>
</dbReference>
<accession>A0A853HTZ7</accession>
<dbReference type="Gene3D" id="2.30.30.240">
    <property type="entry name" value="PRC-barrel domain"/>
    <property type="match status" value="1"/>
</dbReference>
<keyword evidence="1 5" id="KW-0963">Cytoplasm</keyword>
<comment type="subcellular location">
    <subcellularLocation>
        <location evidence="5">Cytoplasm</location>
    </subcellularLocation>
</comment>
<evidence type="ECO:0000313" key="9">
    <source>
        <dbReference type="Proteomes" id="UP000569732"/>
    </source>
</evidence>
<keyword evidence="3 5" id="KW-0698">rRNA processing</keyword>
<protein>
    <recommendedName>
        <fullName evidence="5">Ribosome maturation factor RimM</fullName>
    </recommendedName>
</protein>
<dbReference type="RefSeq" id="WP_180567274.1">
    <property type="nucleotide sequence ID" value="NZ_JACCKB010000004.1"/>
</dbReference>
<dbReference type="InterPro" id="IPR056792">
    <property type="entry name" value="PRC_RimM"/>
</dbReference>
<evidence type="ECO:0000313" key="8">
    <source>
        <dbReference type="EMBL" id="NYZ65240.1"/>
    </source>
</evidence>
<dbReference type="InterPro" id="IPR011033">
    <property type="entry name" value="PRC_barrel-like_sf"/>
</dbReference>
<feature type="domain" description="RimM N-terminal" evidence="6">
    <location>
        <begin position="15"/>
        <end position="96"/>
    </location>
</feature>
<dbReference type="AlphaFoldDB" id="A0A853HTZ7"/>
<evidence type="ECO:0000259" key="7">
    <source>
        <dbReference type="Pfam" id="PF24986"/>
    </source>
</evidence>
<comment type="domain">
    <text evidence="5">The PRC barrel domain binds ribosomal protein uS19.</text>
</comment>
<dbReference type="SUPFAM" id="SSF50447">
    <property type="entry name" value="Translation proteins"/>
    <property type="match status" value="1"/>
</dbReference>
<evidence type="ECO:0000256" key="2">
    <source>
        <dbReference type="ARBA" id="ARBA00022517"/>
    </source>
</evidence>
<comment type="function">
    <text evidence="5">An accessory protein needed during the final step in the assembly of 30S ribosomal subunit, possibly for assembly of the head region. Essential for efficient processing of 16S rRNA. May be needed both before and after RbfA during the maturation of 16S rRNA. It has affinity for free ribosomal 30S subunits but not for 70S ribosomes.</text>
</comment>
<comment type="caution">
    <text evidence="8">The sequence shown here is derived from an EMBL/GenBank/DDBJ whole genome shotgun (WGS) entry which is preliminary data.</text>
</comment>
<dbReference type="PANTHER" id="PTHR33692">
    <property type="entry name" value="RIBOSOME MATURATION FACTOR RIMM"/>
    <property type="match status" value="1"/>
</dbReference>
<dbReference type="Proteomes" id="UP000569732">
    <property type="component" value="Unassembled WGS sequence"/>
</dbReference>
<sequence>MAVTSNVNQNDLLALGRISSVYGVRGWVKVYSYTDPMDNIFGYSRWLLKQKGQLREIAVVQGKKHGKGLVVHLEGCNDRELAQQYCGAEVFIHKDQLPSLVEGEYYWHQLEGLRVIAVATGEYQQTDLGRVIRLMATGANDVLVVKGDKQSVDQRERLIPFLPDQVIESICLKTGEIRVDWDPEF</sequence>
<dbReference type="GO" id="GO:0043022">
    <property type="term" value="F:ribosome binding"/>
    <property type="evidence" value="ECO:0007669"/>
    <property type="project" value="InterPro"/>
</dbReference>
<comment type="subunit">
    <text evidence="5">Binds ribosomal protein uS19.</text>
</comment>
<keyword evidence="9" id="KW-1185">Reference proteome</keyword>
<dbReference type="PANTHER" id="PTHR33692:SF1">
    <property type="entry name" value="RIBOSOME MATURATION FACTOR RIMM"/>
    <property type="match status" value="1"/>
</dbReference>